<sequence length="206" mass="24097">MKKIEHKRAYSDIPIKDILFQSLPCKKPAKISDLIQQKKSNFNRKLQYIPKNSFKHLPALPNQHIRSVSLGALKLQPYLINLEGKEVIKAPKIFSNQIFTDCYDKEGHHDRIIDNSGLIEVYEVKFPSKNFPNWKNREKDFCKYQDVKPPENSACSNTESTKNVIQRPNMNSDEESSRLASEKSTNIYDLIRPLSLERKRTQKRFF</sequence>
<protein>
    <submittedName>
        <fullName evidence="2">Uncharacterized protein</fullName>
    </submittedName>
</protein>
<feature type="compositionally biased region" description="Polar residues" evidence="1">
    <location>
        <begin position="153"/>
        <end position="171"/>
    </location>
</feature>
<comment type="caution">
    <text evidence="2">The sequence shown here is derived from an EMBL/GenBank/DDBJ whole genome shotgun (WGS) entry which is preliminary data.</text>
</comment>
<evidence type="ECO:0000313" key="2">
    <source>
        <dbReference type="EMBL" id="CAG9324811.1"/>
    </source>
</evidence>
<keyword evidence="3" id="KW-1185">Reference proteome</keyword>
<reference evidence="2" key="1">
    <citation type="submission" date="2021-09" db="EMBL/GenBank/DDBJ databases">
        <authorList>
            <consortium name="AG Swart"/>
            <person name="Singh M."/>
            <person name="Singh A."/>
            <person name="Seah K."/>
            <person name="Emmerich C."/>
        </authorList>
    </citation>
    <scope>NUCLEOTIDE SEQUENCE</scope>
    <source>
        <strain evidence="2">ATCC30299</strain>
    </source>
</reference>
<evidence type="ECO:0000313" key="3">
    <source>
        <dbReference type="Proteomes" id="UP001162131"/>
    </source>
</evidence>
<feature type="region of interest" description="Disordered" evidence="1">
    <location>
        <begin position="152"/>
        <end position="181"/>
    </location>
</feature>
<evidence type="ECO:0000256" key="1">
    <source>
        <dbReference type="SAM" id="MobiDB-lite"/>
    </source>
</evidence>
<accession>A0AAU9JSY4</accession>
<proteinExistence type="predicted"/>
<organism evidence="2 3">
    <name type="scientific">Blepharisma stoltei</name>
    <dbReference type="NCBI Taxonomy" id="1481888"/>
    <lineage>
        <taxon>Eukaryota</taxon>
        <taxon>Sar</taxon>
        <taxon>Alveolata</taxon>
        <taxon>Ciliophora</taxon>
        <taxon>Postciliodesmatophora</taxon>
        <taxon>Heterotrichea</taxon>
        <taxon>Heterotrichida</taxon>
        <taxon>Blepharismidae</taxon>
        <taxon>Blepharisma</taxon>
    </lineage>
</organism>
<dbReference type="Proteomes" id="UP001162131">
    <property type="component" value="Unassembled WGS sequence"/>
</dbReference>
<dbReference type="EMBL" id="CAJZBQ010000036">
    <property type="protein sequence ID" value="CAG9324811.1"/>
    <property type="molecule type" value="Genomic_DNA"/>
</dbReference>
<name>A0AAU9JSY4_9CILI</name>
<dbReference type="AlphaFoldDB" id="A0AAU9JSY4"/>
<gene>
    <name evidence="2" type="ORF">BSTOLATCC_MIC36590</name>
</gene>